<dbReference type="PANTHER" id="PTHR42733">
    <property type="entry name" value="DJ-1 PROTEIN"/>
    <property type="match status" value="1"/>
</dbReference>
<evidence type="ECO:0000313" key="3">
    <source>
        <dbReference type="EMBL" id="KOO27054.1"/>
    </source>
</evidence>
<accession>A0A0M0JKF9</accession>
<sequence>MEVMWPKMRLEEEGAEVVVIGCHPAGTTYNGKFGYPVRSAKSIDDDGVAIADQWDALVLPGGFAPDYYRRSSKMLTLTTAMAAAAKPIAAICHGPWMLCSARRADGTPLCTGHQVTAFSAIKDDVINAGATWMDQPVVVSAAKIGGNTEIIVTSRTPNDLVPWIRAIIDLVATPLEIN</sequence>
<dbReference type="OrthoDB" id="543156at2759"/>
<name>A0A0M0JKF9_9EUKA</name>
<comment type="caution">
    <text evidence="3">The sequence shown here is derived from an EMBL/GenBank/DDBJ whole genome shotgun (WGS) entry which is preliminary data.</text>
</comment>
<dbReference type="Proteomes" id="UP000037460">
    <property type="component" value="Unassembled WGS sequence"/>
</dbReference>
<dbReference type="EMBL" id="JWZX01002770">
    <property type="protein sequence ID" value="KOO27054.1"/>
    <property type="molecule type" value="Genomic_DNA"/>
</dbReference>
<proteinExistence type="inferred from homology"/>
<feature type="domain" description="DJ-1/PfpI" evidence="2">
    <location>
        <begin position="1"/>
        <end position="169"/>
    </location>
</feature>
<dbReference type="Gene3D" id="3.40.50.880">
    <property type="match status" value="1"/>
</dbReference>
<dbReference type="InterPro" id="IPR029062">
    <property type="entry name" value="Class_I_gatase-like"/>
</dbReference>
<evidence type="ECO:0000256" key="1">
    <source>
        <dbReference type="ARBA" id="ARBA00008542"/>
    </source>
</evidence>
<dbReference type="PANTHER" id="PTHR42733:SF13">
    <property type="entry name" value="DJ-1_PFPI DOMAIN-CONTAINING PROTEIN"/>
    <property type="match status" value="1"/>
</dbReference>
<dbReference type="InterPro" id="IPR002818">
    <property type="entry name" value="DJ-1/PfpI"/>
</dbReference>
<comment type="similarity">
    <text evidence="1">Belongs to the peptidase C56 family.</text>
</comment>
<dbReference type="Pfam" id="PF01965">
    <property type="entry name" value="DJ-1_PfpI"/>
    <property type="match status" value="1"/>
</dbReference>
<reference evidence="4" key="1">
    <citation type="journal article" date="2015" name="PLoS Genet.">
        <title>Genome Sequence and Transcriptome Analyses of Chrysochromulina tobin: Metabolic Tools for Enhanced Algal Fitness in the Prominent Order Prymnesiales (Haptophyceae).</title>
        <authorList>
            <person name="Hovde B.T."/>
            <person name="Deodato C.R."/>
            <person name="Hunsperger H.M."/>
            <person name="Ryken S.A."/>
            <person name="Yost W."/>
            <person name="Jha R.K."/>
            <person name="Patterson J."/>
            <person name="Monnat R.J. Jr."/>
            <person name="Barlow S.B."/>
            <person name="Starkenburg S.R."/>
            <person name="Cattolico R.A."/>
        </authorList>
    </citation>
    <scope>NUCLEOTIDE SEQUENCE</scope>
    <source>
        <strain evidence="4">CCMP291</strain>
    </source>
</reference>
<organism evidence="3 4">
    <name type="scientific">Chrysochromulina tobinii</name>
    <dbReference type="NCBI Taxonomy" id="1460289"/>
    <lineage>
        <taxon>Eukaryota</taxon>
        <taxon>Haptista</taxon>
        <taxon>Haptophyta</taxon>
        <taxon>Prymnesiophyceae</taxon>
        <taxon>Prymnesiales</taxon>
        <taxon>Chrysochromulinaceae</taxon>
        <taxon>Chrysochromulina</taxon>
    </lineage>
</organism>
<evidence type="ECO:0000313" key="4">
    <source>
        <dbReference type="Proteomes" id="UP000037460"/>
    </source>
</evidence>
<dbReference type="SUPFAM" id="SSF52317">
    <property type="entry name" value="Class I glutamine amidotransferase-like"/>
    <property type="match status" value="1"/>
</dbReference>
<keyword evidence="4" id="KW-1185">Reference proteome</keyword>
<dbReference type="AlphaFoldDB" id="A0A0M0JKF9"/>
<protein>
    <submittedName>
        <fullName evidence="3">Intracellular family</fullName>
    </submittedName>
</protein>
<dbReference type="PROSITE" id="PS51276">
    <property type="entry name" value="PEPTIDASE_C56_PFPI"/>
    <property type="match status" value="1"/>
</dbReference>
<evidence type="ECO:0000259" key="2">
    <source>
        <dbReference type="Pfam" id="PF01965"/>
    </source>
</evidence>
<dbReference type="InterPro" id="IPR006286">
    <property type="entry name" value="C56_PfpI-like"/>
</dbReference>
<gene>
    <name evidence="3" type="ORF">Ctob_008107</name>
</gene>